<feature type="compositionally biased region" description="Polar residues" evidence="1">
    <location>
        <begin position="967"/>
        <end position="976"/>
    </location>
</feature>
<accession>A0A8S1AAG1</accession>
<reference evidence="2 3" key="1">
    <citation type="submission" date="2020-04" db="EMBL/GenBank/DDBJ databases">
        <authorList>
            <person name="Wallbank WR R."/>
            <person name="Pardo Diaz C."/>
            <person name="Kozak K."/>
            <person name="Martin S."/>
            <person name="Jiggins C."/>
            <person name="Moest M."/>
            <person name="Warren A I."/>
            <person name="Byers J.R.P. K."/>
            <person name="Montejo-Kovacevich G."/>
            <person name="Yen C E."/>
        </authorList>
    </citation>
    <scope>NUCLEOTIDE SEQUENCE [LARGE SCALE GENOMIC DNA]</scope>
</reference>
<feature type="compositionally biased region" description="Polar residues" evidence="1">
    <location>
        <begin position="357"/>
        <end position="373"/>
    </location>
</feature>
<dbReference type="EMBL" id="CADEBC010000513">
    <property type="protein sequence ID" value="CAB3242414.1"/>
    <property type="molecule type" value="Genomic_DNA"/>
</dbReference>
<feature type="compositionally biased region" description="Polar residues" evidence="1">
    <location>
        <begin position="990"/>
        <end position="1010"/>
    </location>
</feature>
<feature type="compositionally biased region" description="Basic and acidic residues" evidence="1">
    <location>
        <begin position="949"/>
        <end position="959"/>
    </location>
</feature>
<keyword evidence="3" id="KW-1185">Reference proteome</keyword>
<evidence type="ECO:0000256" key="1">
    <source>
        <dbReference type="SAM" id="MobiDB-lite"/>
    </source>
</evidence>
<dbReference type="AlphaFoldDB" id="A0A8S1AAG1"/>
<feature type="region of interest" description="Disordered" evidence="1">
    <location>
        <begin position="633"/>
        <end position="698"/>
    </location>
</feature>
<feature type="compositionally biased region" description="Low complexity" evidence="1">
    <location>
        <begin position="878"/>
        <end position="890"/>
    </location>
</feature>
<feature type="region of interest" description="Disordered" evidence="1">
    <location>
        <begin position="869"/>
        <end position="1047"/>
    </location>
</feature>
<organism evidence="2 3">
    <name type="scientific">Arctia plantaginis</name>
    <name type="common">Wood tiger moth</name>
    <name type="synonym">Phalaena plantaginis</name>
    <dbReference type="NCBI Taxonomy" id="874455"/>
    <lineage>
        <taxon>Eukaryota</taxon>
        <taxon>Metazoa</taxon>
        <taxon>Ecdysozoa</taxon>
        <taxon>Arthropoda</taxon>
        <taxon>Hexapoda</taxon>
        <taxon>Insecta</taxon>
        <taxon>Pterygota</taxon>
        <taxon>Neoptera</taxon>
        <taxon>Endopterygota</taxon>
        <taxon>Lepidoptera</taxon>
        <taxon>Glossata</taxon>
        <taxon>Ditrysia</taxon>
        <taxon>Noctuoidea</taxon>
        <taxon>Erebidae</taxon>
        <taxon>Arctiinae</taxon>
        <taxon>Arctia</taxon>
    </lineage>
</organism>
<feature type="compositionally biased region" description="Polar residues" evidence="1">
    <location>
        <begin position="564"/>
        <end position="574"/>
    </location>
</feature>
<gene>
    <name evidence="2" type="ORF">APLA_LOCUS9023</name>
</gene>
<feature type="region of interest" description="Disordered" evidence="1">
    <location>
        <begin position="559"/>
        <end position="583"/>
    </location>
</feature>
<evidence type="ECO:0000313" key="3">
    <source>
        <dbReference type="Proteomes" id="UP000494106"/>
    </source>
</evidence>
<feature type="compositionally biased region" description="Basic residues" evidence="1">
    <location>
        <begin position="670"/>
        <end position="681"/>
    </location>
</feature>
<feature type="region of interest" description="Disordered" evidence="1">
    <location>
        <begin position="357"/>
        <end position="415"/>
    </location>
</feature>
<evidence type="ECO:0000313" key="2">
    <source>
        <dbReference type="EMBL" id="CAB3242414.1"/>
    </source>
</evidence>
<sequence>MTHQNSWQHTADMRLWVIAVTLQTLLLSVNCGSHHHRRSMGTQGVQPMSKGGWRPVVGSSGLFYGSFGPSQLHSQAYKIPIPVLDIYQSSSRPVLAKDSNKLTSIAQSYRPTTLRTASSAPAVPVANQPINSYYNPFTLQNNAYANYRFVQNYPSQSMVIRNPYNTYADRNIYTKYQNKLNQNNNLQNAMLQQLTNIQPIQFGQYQSVKPLDIFGKPIETYARPNDGKMTQSSNIETFKPEVFKLDNDAAPQFINQQVKTAQQHSFSGLSNIGNPYNQYSFQDGRLPPNILGTFGTFGVQSVKARDPVFQFPTTYGPSQQTKHTIFNSFNYTPKYKTTPNVFDTTTPRTPSTVNQFSFGTTHSDLKNTPTPQTKEYVPPKIDPNADLKDGFKPSPQDPFSNKNRQSDRNKISVTTYNPVVPTTTLSNNYYNYNFPSYQSPQAQVYQDQHNSNFNYEKKKLLQDSITAGNQQPAHVKTNSENAQSPYQSAYEVTEAFDSEHGTQSSPAPWSVTPITYEYNNQQTTEQSEKKHGFVETLSRPGTTFTPDLPEEFAIVTESEKGHGNSLSYDGQVESQSRRPLGDDFEPIGIDKLKDYYYRVSTPVYDDNVTSKRTKPTESAKYTSTQEITTQFHRIRENNTEQQVEALPTLPTTQHYKRPTPASDINDKDRNRKRNKIRRRRPPLANRNKEETSTPRVTTTFSTTEAALTTNAEEVYTIRPRVRTTKSQPNLTTPTVTTDLTTSALPTISPTTPTILKKKLGHRRPIPTSTVRPETTTLNITQDDEHKDSQIMKITSRPNLPKVTYDFRNDFTHKQDEKDTPTSDVAVSLSDSLKTQVESEQDFSFHKDVKPIEAKLEPVTNMNKETTTDFYKEETSDYTTTPRSTELPTTERSQRPRLRNKFHRNRLNVKDYRNRLSSTSSTTEKPVENTPKVRFPQRRVPYFDIESETTTERKRFTPKDPRHKIGNGTENNEQTSKTTEKEIHTIRPSRQRQTTTDNTEMTTVKTSSRIRNGQRRPRPPEETTETSSSTTHGKRPLRKAVKDSEVAESVQDITITENGVNEKYDITSERARSESAIMKIADKKHLEPLENLFEHSKRVSDLTLAASKDYNNTGLFKTVSSNSRRIPNYFTIATDDPILPIEAFFPQLNQKKES</sequence>
<comment type="caution">
    <text evidence="2">The sequence shown here is derived from an EMBL/GenBank/DDBJ whole genome shotgun (WGS) entry which is preliminary data.</text>
</comment>
<dbReference type="Proteomes" id="UP000494106">
    <property type="component" value="Unassembled WGS sequence"/>
</dbReference>
<dbReference type="OrthoDB" id="8193595at2759"/>
<proteinExistence type="predicted"/>
<feature type="compositionally biased region" description="Basic residues" evidence="1">
    <location>
        <begin position="894"/>
        <end position="906"/>
    </location>
</feature>
<feature type="compositionally biased region" description="Polar residues" evidence="1">
    <location>
        <begin position="914"/>
        <end position="923"/>
    </location>
</feature>
<name>A0A8S1AAG1_ARCPL</name>
<protein>
    <submittedName>
        <fullName evidence="2">Uncharacterized protein</fullName>
    </submittedName>
</protein>